<keyword evidence="4" id="KW-0687">Ribonucleoprotein</keyword>
<evidence type="ECO:0000256" key="4">
    <source>
        <dbReference type="ARBA" id="ARBA00023274"/>
    </source>
</evidence>
<feature type="region of interest" description="Disordered" evidence="5">
    <location>
        <begin position="230"/>
        <end position="250"/>
    </location>
</feature>
<dbReference type="PANTHER" id="PTHR17453:SF0">
    <property type="entry name" value="SIGNAL RECOGNITION PARTICLE 19 KDA PROTEIN"/>
    <property type="match status" value="1"/>
</dbReference>
<dbReference type="SUPFAM" id="SSF69695">
    <property type="entry name" value="SRP19"/>
    <property type="match status" value="1"/>
</dbReference>
<dbReference type="GO" id="GO:0006617">
    <property type="term" value="P:SRP-dependent cotranslational protein targeting to membrane, signal sequence recognition"/>
    <property type="evidence" value="ECO:0007669"/>
    <property type="project" value="TreeGrafter"/>
</dbReference>
<dbReference type="Proteomes" id="UP000799439">
    <property type="component" value="Unassembled WGS sequence"/>
</dbReference>
<protein>
    <submittedName>
        <fullName evidence="6">Signal recognition particle, SRP19 subunit</fullName>
    </submittedName>
</protein>
<feature type="compositionally biased region" description="Low complexity" evidence="5">
    <location>
        <begin position="39"/>
        <end position="62"/>
    </location>
</feature>
<feature type="region of interest" description="Disordered" evidence="5">
    <location>
        <begin position="1"/>
        <end position="63"/>
    </location>
</feature>
<reference evidence="6" key="1">
    <citation type="journal article" date="2020" name="Stud. Mycol.">
        <title>101 Dothideomycetes genomes: a test case for predicting lifestyles and emergence of pathogens.</title>
        <authorList>
            <person name="Haridas S."/>
            <person name="Albert R."/>
            <person name="Binder M."/>
            <person name="Bloem J."/>
            <person name="Labutti K."/>
            <person name="Salamov A."/>
            <person name="Andreopoulos B."/>
            <person name="Baker S."/>
            <person name="Barry K."/>
            <person name="Bills G."/>
            <person name="Bluhm B."/>
            <person name="Cannon C."/>
            <person name="Castanera R."/>
            <person name="Culley D."/>
            <person name="Daum C."/>
            <person name="Ezra D."/>
            <person name="Gonzalez J."/>
            <person name="Henrissat B."/>
            <person name="Kuo A."/>
            <person name="Liang C."/>
            <person name="Lipzen A."/>
            <person name="Lutzoni F."/>
            <person name="Magnuson J."/>
            <person name="Mondo S."/>
            <person name="Nolan M."/>
            <person name="Ohm R."/>
            <person name="Pangilinan J."/>
            <person name="Park H.-J."/>
            <person name="Ramirez L."/>
            <person name="Alfaro M."/>
            <person name="Sun H."/>
            <person name="Tritt A."/>
            <person name="Yoshinaga Y."/>
            <person name="Zwiers L.-H."/>
            <person name="Turgeon B."/>
            <person name="Goodwin S."/>
            <person name="Spatafora J."/>
            <person name="Crous P."/>
            <person name="Grigoriev I."/>
        </authorList>
    </citation>
    <scope>NUCLEOTIDE SEQUENCE</scope>
    <source>
        <strain evidence="6">CBS 260.36</strain>
    </source>
</reference>
<evidence type="ECO:0000256" key="2">
    <source>
        <dbReference type="ARBA" id="ARBA00022490"/>
    </source>
</evidence>
<dbReference type="FunFam" id="3.30.56.30:FF:000003">
    <property type="entry name" value="Signal recognition particle SEC65 subunit"/>
    <property type="match status" value="1"/>
</dbReference>
<dbReference type="InterPro" id="IPR036521">
    <property type="entry name" value="SRP19-like_sf"/>
</dbReference>
<evidence type="ECO:0000256" key="5">
    <source>
        <dbReference type="SAM" id="MobiDB-lite"/>
    </source>
</evidence>
<evidence type="ECO:0000313" key="6">
    <source>
        <dbReference type="EMBL" id="KAF2148411.1"/>
    </source>
</evidence>
<dbReference type="GO" id="GO:0008312">
    <property type="term" value="F:7S RNA binding"/>
    <property type="evidence" value="ECO:0007669"/>
    <property type="project" value="InterPro"/>
</dbReference>
<feature type="compositionally biased region" description="Polar residues" evidence="5">
    <location>
        <begin position="26"/>
        <end position="38"/>
    </location>
</feature>
<accession>A0A9P4IRK9</accession>
<dbReference type="Gene3D" id="3.30.56.30">
    <property type="entry name" value="Signal recognition particle, SRP19-like subunit"/>
    <property type="match status" value="1"/>
</dbReference>
<dbReference type="EMBL" id="ML996093">
    <property type="protein sequence ID" value="KAF2148411.1"/>
    <property type="molecule type" value="Genomic_DNA"/>
</dbReference>
<feature type="compositionally biased region" description="Acidic residues" evidence="5">
    <location>
        <begin position="10"/>
        <end position="22"/>
    </location>
</feature>
<dbReference type="AlphaFoldDB" id="A0A9P4IRK9"/>
<dbReference type="GO" id="GO:0005786">
    <property type="term" value="C:signal recognition particle, endoplasmic reticulum targeting"/>
    <property type="evidence" value="ECO:0007669"/>
    <property type="project" value="UniProtKB-KW"/>
</dbReference>
<keyword evidence="3" id="KW-0733">Signal recognition particle</keyword>
<gene>
    <name evidence="6" type="ORF">K461DRAFT_329948</name>
</gene>
<organism evidence="6 7">
    <name type="scientific">Myriangium duriaei CBS 260.36</name>
    <dbReference type="NCBI Taxonomy" id="1168546"/>
    <lineage>
        <taxon>Eukaryota</taxon>
        <taxon>Fungi</taxon>
        <taxon>Dikarya</taxon>
        <taxon>Ascomycota</taxon>
        <taxon>Pezizomycotina</taxon>
        <taxon>Dothideomycetes</taxon>
        <taxon>Dothideomycetidae</taxon>
        <taxon>Myriangiales</taxon>
        <taxon>Myriangiaceae</taxon>
        <taxon>Myriangium</taxon>
    </lineage>
</organism>
<keyword evidence="2" id="KW-0963">Cytoplasm</keyword>
<dbReference type="OrthoDB" id="2190947at2759"/>
<name>A0A9P4IRK9_9PEZI</name>
<feature type="compositionally biased region" description="Basic residues" evidence="5">
    <location>
        <begin position="241"/>
        <end position="250"/>
    </location>
</feature>
<comment type="caution">
    <text evidence="6">The sequence shown here is derived from an EMBL/GenBank/DDBJ whole genome shotgun (WGS) entry which is preliminary data.</text>
</comment>
<dbReference type="InterPro" id="IPR002778">
    <property type="entry name" value="Signal_recog_particle_SRP19"/>
</dbReference>
<evidence type="ECO:0000256" key="3">
    <source>
        <dbReference type="ARBA" id="ARBA00023135"/>
    </source>
</evidence>
<proteinExistence type="predicted"/>
<keyword evidence="7" id="KW-1185">Reference proteome</keyword>
<dbReference type="Pfam" id="PF01922">
    <property type="entry name" value="SRP19"/>
    <property type="match status" value="1"/>
</dbReference>
<evidence type="ECO:0000313" key="7">
    <source>
        <dbReference type="Proteomes" id="UP000799439"/>
    </source>
</evidence>
<evidence type="ECO:0000256" key="1">
    <source>
        <dbReference type="ARBA" id="ARBA00004496"/>
    </source>
</evidence>
<sequence>MSMQPRIEEVSDSDSDPSEMDPSDFAPSSSLINPSDIPSTAQSASSMAAARQSQEAALASQRAAREKTKRYQCLYPIYFDSSRSRAEGRRVNKSDGVANPLARTIIDALQSLGMPGAQIAFEPAKMHPKDWANPGRVRIQLRDEAGRDTTGGRVRNKHELLHKVAAYLKEHPTTEDSPLRLRIPGVPVPEKEVPAVQVPRGWKMGSILPLHSPALSGGGVSEDFFKDMMKEMQGQGGAGQAKKKDKKGKK</sequence>
<comment type="subcellular location">
    <subcellularLocation>
        <location evidence="1">Cytoplasm</location>
    </subcellularLocation>
</comment>
<dbReference type="PANTHER" id="PTHR17453">
    <property type="entry name" value="SIGNAL RECOGNITION PARTICLE 19 KD PROTEIN"/>
    <property type="match status" value="1"/>
</dbReference>